<accession>I3XHF5</accession>
<dbReference type="EMBL" id="CP003575">
    <property type="protein sequence ID" value="AFL55311.1"/>
    <property type="molecule type" value="Genomic_DNA"/>
</dbReference>
<geneLocation type="plasmid" evidence="2">
    <name>pUSDA257 fragment 12</name>
</geneLocation>
<protein>
    <submittedName>
        <fullName evidence="1">Uncharacterized protein y4iR</fullName>
    </submittedName>
</protein>
<evidence type="ECO:0000313" key="2">
    <source>
        <dbReference type="Proteomes" id="UP000006180"/>
    </source>
</evidence>
<dbReference type="AlphaFoldDB" id="I3XHF5"/>
<proteinExistence type="predicted"/>
<reference evidence="1" key="1">
    <citation type="journal article" date="2012" name="J. Bacteriol.">
        <title>Complete genome sequence of the broad-host-range strain Sinorhizobium fredii USDA257.</title>
        <authorList>
            <person name="Schuldes J."/>
            <person name="Rodriguez Orbegoso M."/>
            <person name="Schmeisser C."/>
            <person name="Krishnan H.B."/>
            <person name="Daniel R."/>
            <person name="Streit W.R."/>
        </authorList>
    </citation>
    <scope>NUCLEOTIDE SEQUENCE [LARGE SCALE GENOMIC DNA]</scope>
    <source>
        <strain evidence="1">USDA 257</strain>
        <plasmid evidence="1">pUSDA257</plasmid>
    </source>
</reference>
<organism evidence="1">
    <name type="scientific">Sinorhizobium fredii (strain USDA 257)</name>
    <dbReference type="NCBI Taxonomy" id="1185652"/>
    <lineage>
        <taxon>Bacteria</taxon>
        <taxon>Pseudomonadati</taxon>
        <taxon>Pseudomonadota</taxon>
        <taxon>Alphaproteobacteria</taxon>
        <taxon>Hyphomicrobiales</taxon>
        <taxon>Rhizobiaceae</taxon>
        <taxon>Sinorhizobium/Ensifer group</taxon>
        <taxon>Sinorhizobium</taxon>
    </lineage>
</organism>
<name>I3XHF5_SINF2</name>
<evidence type="ECO:0000313" key="1">
    <source>
        <dbReference type="EMBL" id="AFL55311.1"/>
    </source>
</evidence>
<sequence>MCLNAIRPTFHGVDRPHTKNRFSQSWQMLHSERPPDVRFTPLFDPVTDAFCWVTPFMTMEKGWDMKNVAYLLDPETTLFRTVEVADGTGLAPIFSLLGCRLVQMIRFDDSHALFLDDEGLRDGITAFTVFASYPQPLGGRIVLIRGDGSEPHFSPSIKIEDAAVHFKCCRPVLDPVFVTADDATPKGLILPGALSDLKVRIEQRPPMLMDGRHDVYRAHGDGLNS</sequence>
<dbReference type="HOGENOM" id="CLU_1229063_0_0_5"/>
<keyword evidence="1" id="KW-0614">Plasmid</keyword>
<gene>
    <name evidence="1" type="ORF">USDA257_p05960</name>
</gene>